<dbReference type="EMBL" id="ML208313">
    <property type="protein sequence ID" value="TFK70468.1"/>
    <property type="molecule type" value="Genomic_DNA"/>
</dbReference>
<name>A0ACD3AXK4_9AGAR</name>
<sequence>MLRTTFTRTQETTACTTALGNPDILEHIIAYVLSSYTPLSSLEPSRLALVCKDFLEPVLDHIWYRQTSLLPLLRILPAFQTSGSCHGICGAASEGEWSRFEYYARRVRVICYAQVQGESRRLSGLAAIRLAQMRSKPLLPALHQLVICTIGECDLSWLCLCLLPTLDSVHISGAMDVTSAEIGFFLTALADNAPALSEFRISLRENENVEALSPVSRFKSLHTLEIAGTPCPHDLLKNMGMTNLTKLSVDLSAIPSNSIDAPFDSLRELCISGPLDIISGVLSQLATPVLMRLKMYPTSGTPPSKPKRRKIGSSRERNIEDCLSTLSRRWAVTLEQLSIVDRSDCFRFEDTTNFATLLVQLTQLQHFDLQSTRLFLPSVDVLKVAASWPNATHLSLPLQNYAMTVQDLGILASSCPLLEYFQIYLDISFISPFVAGPPILSSLRTLSVGSANGFDDIQTILKVAQYLDHYFQRLETIQGYDSLHGDGWRQVMDAVRIYQTVRADARAMWLRGD</sequence>
<dbReference type="Proteomes" id="UP000308600">
    <property type="component" value="Unassembled WGS sequence"/>
</dbReference>
<reference evidence="1 2" key="1">
    <citation type="journal article" date="2019" name="Nat. Ecol. Evol.">
        <title>Megaphylogeny resolves global patterns of mushroom evolution.</title>
        <authorList>
            <person name="Varga T."/>
            <person name="Krizsan K."/>
            <person name="Foldi C."/>
            <person name="Dima B."/>
            <person name="Sanchez-Garcia M."/>
            <person name="Sanchez-Ramirez S."/>
            <person name="Szollosi G.J."/>
            <person name="Szarkandi J.G."/>
            <person name="Papp V."/>
            <person name="Albert L."/>
            <person name="Andreopoulos W."/>
            <person name="Angelini C."/>
            <person name="Antonin V."/>
            <person name="Barry K.W."/>
            <person name="Bougher N.L."/>
            <person name="Buchanan P."/>
            <person name="Buyck B."/>
            <person name="Bense V."/>
            <person name="Catcheside P."/>
            <person name="Chovatia M."/>
            <person name="Cooper J."/>
            <person name="Damon W."/>
            <person name="Desjardin D."/>
            <person name="Finy P."/>
            <person name="Geml J."/>
            <person name="Haridas S."/>
            <person name="Hughes K."/>
            <person name="Justo A."/>
            <person name="Karasinski D."/>
            <person name="Kautmanova I."/>
            <person name="Kiss B."/>
            <person name="Kocsube S."/>
            <person name="Kotiranta H."/>
            <person name="LaButti K.M."/>
            <person name="Lechner B.E."/>
            <person name="Liimatainen K."/>
            <person name="Lipzen A."/>
            <person name="Lukacs Z."/>
            <person name="Mihaltcheva S."/>
            <person name="Morgado L.N."/>
            <person name="Niskanen T."/>
            <person name="Noordeloos M.E."/>
            <person name="Ohm R.A."/>
            <person name="Ortiz-Santana B."/>
            <person name="Ovrebo C."/>
            <person name="Racz N."/>
            <person name="Riley R."/>
            <person name="Savchenko A."/>
            <person name="Shiryaev A."/>
            <person name="Soop K."/>
            <person name="Spirin V."/>
            <person name="Szebenyi C."/>
            <person name="Tomsovsky M."/>
            <person name="Tulloss R.E."/>
            <person name="Uehling J."/>
            <person name="Grigoriev I.V."/>
            <person name="Vagvolgyi C."/>
            <person name="Papp T."/>
            <person name="Martin F.M."/>
            <person name="Miettinen O."/>
            <person name="Hibbett D.S."/>
            <person name="Nagy L.G."/>
        </authorList>
    </citation>
    <scope>NUCLEOTIDE SEQUENCE [LARGE SCALE GENOMIC DNA]</scope>
    <source>
        <strain evidence="1 2">NL-1719</strain>
    </source>
</reference>
<organism evidence="1 2">
    <name type="scientific">Pluteus cervinus</name>
    <dbReference type="NCBI Taxonomy" id="181527"/>
    <lineage>
        <taxon>Eukaryota</taxon>
        <taxon>Fungi</taxon>
        <taxon>Dikarya</taxon>
        <taxon>Basidiomycota</taxon>
        <taxon>Agaricomycotina</taxon>
        <taxon>Agaricomycetes</taxon>
        <taxon>Agaricomycetidae</taxon>
        <taxon>Agaricales</taxon>
        <taxon>Pluteineae</taxon>
        <taxon>Pluteaceae</taxon>
        <taxon>Pluteus</taxon>
    </lineage>
</organism>
<accession>A0ACD3AXK4</accession>
<gene>
    <name evidence="1" type="ORF">BDN72DRAFT_896473</name>
</gene>
<proteinExistence type="predicted"/>
<keyword evidence="2" id="KW-1185">Reference proteome</keyword>
<evidence type="ECO:0000313" key="2">
    <source>
        <dbReference type="Proteomes" id="UP000308600"/>
    </source>
</evidence>
<protein>
    <submittedName>
        <fullName evidence="1">Uncharacterized protein</fullName>
    </submittedName>
</protein>
<evidence type="ECO:0000313" key="1">
    <source>
        <dbReference type="EMBL" id="TFK70468.1"/>
    </source>
</evidence>